<comment type="caution">
    <text evidence="1">The sequence shown here is derived from an EMBL/GenBank/DDBJ whole genome shotgun (WGS) entry which is preliminary data.</text>
</comment>
<sequence>MSLLNLGKEAPGEPADIISGSLSHGRLFEMSDLWKAVLESANIAEDSEDAKGILAGDSEGYLRSFMESNCTQWSEKMRDLCGSEEIFRKVEAFGHFVDEIDGKVCVDPKFCQLATTLMKKMSKQYDSEYDRETQFREAVNEYFPSLIVSLPKPKPNTFPISTDGTMTVPGLKKHIKA</sequence>
<protein>
    <submittedName>
        <fullName evidence="1">Uncharacterized protein</fullName>
    </submittedName>
</protein>
<evidence type="ECO:0000313" key="1">
    <source>
        <dbReference type="EMBL" id="CAI8023787.1"/>
    </source>
</evidence>
<organism evidence="1 2">
    <name type="scientific">Geodia barretti</name>
    <name type="common">Barrett's horny sponge</name>
    <dbReference type="NCBI Taxonomy" id="519541"/>
    <lineage>
        <taxon>Eukaryota</taxon>
        <taxon>Metazoa</taxon>
        <taxon>Porifera</taxon>
        <taxon>Demospongiae</taxon>
        <taxon>Heteroscleromorpha</taxon>
        <taxon>Tetractinellida</taxon>
        <taxon>Astrophorina</taxon>
        <taxon>Geodiidae</taxon>
        <taxon>Geodia</taxon>
    </lineage>
</organism>
<name>A0AA35WRJ5_GEOBA</name>
<keyword evidence="2" id="KW-1185">Reference proteome</keyword>
<accession>A0AA35WRJ5</accession>
<gene>
    <name evidence="1" type="ORF">GBAR_LOCUS13886</name>
</gene>
<reference evidence="1" key="1">
    <citation type="submission" date="2023-03" db="EMBL/GenBank/DDBJ databases">
        <authorList>
            <person name="Steffen K."/>
            <person name="Cardenas P."/>
        </authorList>
    </citation>
    <scope>NUCLEOTIDE SEQUENCE</scope>
</reference>
<dbReference type="AlphaFoldDB" id="A0AA35WRJ5"/>
<dbReference type="Proteomes" id="UP001174909">
    <property type="component" value="Unassembled WGS sequence"/>
</dbReference>
<evidence type="ECO:0000313" key="2">
    <source>
        <dbReference type="Proteomes" id="UP001174909"/>
    </source>
</evidence>
<proteinExistence type="predicted"/>
<dbReference type="EMBL" id="CASHTH010002031">
    <property type="protein sequence ID" value="CAI8023787.1"/>
    <property type="molecule type" value="Genomic_DNA"/>
</dbReference>